<dbReference type="EMBL" id="JAHWGI010000327">
    <property type="protein sequence ID" value="KAK3913544.1"/>
    <property type="molecule type" value="Genomic_DNA"/>
</dbReference>
<organism evidence="1 2">
    <name type="scientific">Frankliniella fusca</name>
    <dbReference type="NCBI Taxonomy" id="407009"/>
    <lineage>
        <taxon>Eukaryota</taxon>
        <taxon>Metazoa</taxon>
        <taxon>Ecdysozoa</taxon>
        <taxon>Arthropoda</taxon>
        <taxon>Hexapoda</taxon>
        <taxon>Insecta</taxon>
        <taxon>Pterygota</taxon>
        <taxon>Neoptera</taxon>
        <taxon>Paraneoptera</taxon>
        <taxon>Thysanoptera</taxon>
        <taxon>Terebrantia</taxon>
        <taxon>Thripoidea</taxon>
        <taxon>Thripidae</taxon>
        <taxon>Frankliniella</taxon>
    </lineage>
</organism>
<comment type="caution">
    <text evidence="1">The sequence shown here is derived from an EMBL/GenBank/DDBJ whole genome shotgun (WGS) entry which is preliminary data.</text>
</comment>
<gene>
    <name evidence="1" type="ORF">KUF71_023001</name>
</gene>
<sequence>MAAESAKVYFKRLCKWDNVDYSEVKIFGHELAPIDDAVSQVALFETQGIQGPMLVPDNAFYLNALNEPQENNKNWNLPPHV</sequence>
<accession>A0AAE1H2G9</accession>
<name>A0AAE1H2G9_9NEOP</name>
<dbReference type="Proteomes" id="UP001219518">
    <property type="component" value="Unassembled WGS sequence"/>
</dbReference>
<protein>
    <submittedName>
        <fullName evidence="1">Imidazoleglycerol-phosphate dehydratase</fullName>
    </submittedName>
</protein>
<proteinExistence type="predicted"/>
<evidence type="ECO:0000313" key="2">
    <source>
        <dbReference type="Proteomes" id="UP001219518"/>
    </source>
</evidence>
<keyword evidence="2" id="KW-1185">Reference proteome</keyword>
<evidence type="ECO:0000313" key="1">
    <source>
        <dbReference type="EMBL" id="KAK3913544.1"/>
    </source>
</evidence>
<reference evidence="1" key="2">
    <citation type="journal article" date="2023" name="BMC Genomics">
        <title>Pest status, molecular evolution, and epigenetic factors derived from the genome assembly of Frankliniella fusca, a thysanopteran phytovirus vector.</title>
        <authorList>
            <person name="Catto M.A."/>
            <person name="Labadie P.E."/>
            <person name="Jacobson A.L."/>
            <person name="Kennedy G.G."/>
            <person name="Srinivasan R."/>
            <person name="Hunt B.G."/>
        </authorList>
    </citation>
    <scope>NUCLEOTIDE SEQUENCE</scope>
    <source>
        <strain evidence="1">PL_HMW_Pooled</strain>
    </source>
</reference>
<dbReference type="AlphaFoldDB" id="A0AAE1H2G9"/>
<reference evidence="1" key="1">
    <citation type="submission" date="2021-07" db="EMBL/GenBank/DDBJ databases">
        <authorList>
            <person name="Catto M.A."/>
            <person name="Jacobson A."/>
            <person name="Kennedy G."/>
            <person name="Labadie P."/>
            <person name="Hunt B.G."/>
            <person name="Srinivasan R."/>
        </authorList>
    </citation>
    <scope>NUCLEOTIDE SEQUENCE</scope>
    <source>
        <strain evidence="1">PL_HMW_Pooled</strain>
        <tissue evidence="1">Head</tissue>
    </source>
</reference>